<reference evidence="1 2" key="1">
    <citation type="journal article" date="2018" name="BMC Genomics">
        <title>Comparative genome analyses reveal sequence features reflecting distinct modes of host-adaptation between dicot and monocot powdery mildew.</title>
        <authorList>
            <person name="Wu Y."/>
            <person name="Ma X."/>
            <person name="Pan Z."/>
            <person name="Kale S.D."/>
            <person name="Song Y."/>
            <person name="King H."/>
            <person name="Zhang Q."/>
            <person name="Presley C."/>
            <person name="Deng X."/>
            <person name="Wei C.I."/>
            <person name="Xiao S."/>
        </authorList>
    </citation>
    <scope>NUCLEOTIDE SEQUENCE [LARGE SCALE GENOMIC DNA]</scope>
    <source>
        <strain evidence="1">UMSG1</strain>
    </source>
</reference>
<gene>
    <name evidence="1" type="ORF">GcM1_214041</name>
</gene>
<dbReference type="AlphaFoldDB" id="A0A420IU87"/>
<dbReference type="GO" id="GO:0016538">
    <property type="term" value="F:cyclin-dependent protein serine/threonine kinase regulator activity"/>
    <property type="evidence" value="ECO:0007669"/>
    <property type="project" value="InterPro"/>
</dbReference>
<dbReference type="EMBL" id="MCBS01021432">
    <property type="protein sequence ID" value="RKF78094.1"/>
    <property type="molecule type" value="Genomic_DNA"/>
</dbReference>
<dbReference type="InterPro" id="IPR043198">
    <property type="entry name" value="Cyclin/Ssn8"/>
</dbReference>
<dbReference type="Proteomes" id="UP000285326">
    <property type="component" value="Unassembled WGS sequence"/>
</dbReference>
<dbReference type="InterPro" id="IPR036915">
    <property type="entry name" value="Cyclin-like_sf"/>
</dbReference>
<dbReference type="Gene3D" id="1.10.472.10">
    <property type="entry name" value="Cyclin-like"/>
    <property type="match status" value="2"/>
</dbReference>
<dbReference type="GO" id="GO:0006357">
    <property type="term" value="P:regulation of transcription by RNA polymerase II"/>
    <property type="evidence" value="ECO:0007669"/>
    <property type="project" value="InterPro"/>
</dbReference>
<dbReference type="PANTHER" id="PTHR10026">
    <property type="entry name" value="CYCLIN"/>
    <property type="match status" value="1"/>
</dbReference>
<evidence type="ECO:0000313" key="2">
    <source>
        <dbReference type="Proteomes" id="UP000285326"/>
    </source>
</evidence>
<organism evidence="1 2">
    <name type="scientific">Golovinomyces cichoracearum</name>
    <dbReference type="NCBI Taxonomy" id="62708"/>
    <lineage>
        <taxon>Eukaryota</taxon>
        <taxon>Fungi</taxon>
        <taxon>Dikarya</taxon>
        <taxon>Ascomycota</taxon>
        <taxon>Pezizomycotina</taxon>
        <taxon>Leotiomycetes</taxon>
        <taxon>Erysiphales</taxon>
        <taxon>Erysiphaceae</taxon>
        <taxon>Golovinomyces</taxon>
    </lineage>
</organism>
<sequence>MYSALSLFYINSRDYEKIEMSHILNPLTSVNQLFRGAQKNNALPHELQESIRFYTARLTQAAGLLLRLPQSITAQANVLLFRYWVEEDLMKNEFSEVSAATLYLTAKISASPVSLRSITNVYTYLLSPGSMLSPNGKINSSELLPDPESYYLSESAYMAKRTKIIHLEGQILYVLGFHTHVALPHPLAITYIQILEFFESDDSKIGHRLAQRVIAHLNAALINPQMLYLTHQPCQLATAAIFIAAREVGAVLPTCAWWEVFDCDREDLGFLAVALQSLKLLVAREVCRWGEDQGMISRSDVQTEMAKLGLSLPLDDLGDQGKVDEETEMARLLDEKAISNSNNGV</sequence>
<comment type="caution">
    <text evidence="1">The sequence shown here is derived from an EMBL/GenBank/DDBJ whole genome shotgun (WGS) entry which is preliminary data.</text>
</comment>
<name>A0A420IU87_9PEZI</name>
<accession>A0A420IU87</accession>
<dbReference type="SUPFAM" id="SSF47954">
    <property type="entry name" value="Cyclin-like"/>
    <property type="match status" value="2"/>
</dbReference>
<proteinExistence type="predicted"/>
<evidence type="ECO:0000313" key="1">
    <source>
        <dbReference type="EMBL" id="RKF78094.1"/>
    </source>
</evidence>
<protein>
    <submittedName>
        <fullName evidence="1">Cyclin-L1</fullName>
    </submittedName>
</protein>